<dbReference type="OrthoDB" id="4059443at2759"/>
<comment type="subcellular location">
    <subcellularLocation>
        <location evidence="1">Nucleus</location>
    </subcellularLocation>
</comment>
<dbReference type="OMA" id="YLRHQEL"/>
<dbReference type="EMBL" id="HE576752">
    <property type="protein sequence ID" value="CCC67700.1"/>
    <property type="molecule type" value="Genomic_DNA"/>
</dbReference>
<evidence type="ECO:0000256" key="2">
    <source>
        <dbReference type="ARBA" id="ARBA00022664"/>
    </source>
</evidence>
<reference evidence="7 8" key="1">
    <citation type="journal article" date="2011" name="Proc. Natl. Acad. Sci. U.S.A.">
        <title>Evolutionary erosion of yeast sex chromosomes by mating-type switching accidents.</title>
        <authorList>
            <person name="Gordon J.L."/>
            <person name="Armisen D."/>
            <person name="Proux-Wera E."/>
            <person name="Oheigeartaigh S.S."/>
            <person name="Byrne K.P."/>
            <person name="Wolfe K.H."/>
        </authorList>
    </citation>
    <scope>NUCLEOTIDE SEQUENCE [LARGE SCALE GENOMIC DNA]</scope>
    <source>
        <strain evidence="8">ATCC 76901 / BCRC 22586 / CBS 4309 / NBRC 1992 / NRRL Y-12630</strain>
    </source>
</reference>
<dbReference type="GO" id="GO:0008380">
    <property type="term" value="P:RNA splicing"/>
    <property type="evidence" value="ECO:0007669"/>
    <property type="project" value="UniProtKB-KW"/>
</dbReference>
<name>G0V8A2_NAUCA</name>
<dbReference type="Pfam" id="PF05700">
    <property type="entry name" value="BCAS2"/>
    <property type="match status" value="1"/>
</dbReference>
<dbReference type="AlphaFoldDB" id="G0V8A2"/>
<feature type="coiled-coil region" evidence="6">
    <location>
        <begin position="145"/>
        <end position="179"/>
    </location>
</feature>
<dbReference type="InParanoid" id="G0V8A2"/>
<evidence type="ECO:0000313" key="8">
    <source>
        <dbReference type="Proteomes" id="UP000001640"/>
    </source>
</evidence>
<evidence type="ECO:0000256" key="6">
    <source>
        <dbReference type="SAM" id="Coils"/>
    </source>
</evidence>
<dbReference type="RefSeq" id="XP_003674081.1">
    <property type="nucleotide sequence ID" value="XM_003674033.1"/>
</dbReference>
<dbReference type="STRING" id="1064592.G0V8A2"/>
<sequence length="204" mass="24232">MDYLPFIDKSTDESLFTYMKEVERQIDQELVRNKKKNNTKQDGLHPTTLELIRSWNIPKETRFDNLSFKEYLKDSKKDSVGRDKEERILKKYRARNPGIDPSRYSISKPKDPEILAISSSYLRHQHIILKSCLPKTIVNQWAINNDFVANNNERLQQVLNTQEKQIDDLTKYRKSVQEQSERTFKKINKQWKDNLVKNLLTGDE</sequence>
<organism evidence="7 8">
    <name type="scientific">Naumovozyma castellii</name>
    <name type="common">Yeast</name>
    <name type="synonym">Saccharomyces castellii</name>
    <dbReference type="NCBI Taxonomy" id="27288"/>
    <lineage>
        <taxon>Eukaryota</taxon>
        <taxon>Fungi</taxon>
        <taxon>Dikarya</taxon>
        <taxon>Ascomycota</taxon>
        <taxon>Saccharomycotina</taxon>
        <taxon>Saccharomycetes</taxon>
        <taxon>Saccharomycetales</taxon>
        <taxon>Saccharomycetaceae</taxon>
        <taxon>Naumovozyma</taxon>
    </lineage>
</organism>
<dbReference type="GO" id="GO:0005681">
    <property type="term" value="C:spliceosomal complex"/>
    <property type="evidence" value="ECO:0007669"/>
    <property type="project" value="UniProtKB-KW"/>
</dbReference>
<keyword evidence="3" id="KW-0747">Spliceosome</keyword>
<dbReference type="GeneID" id="96901179"/>
<protein>
    <recommendedName>
        <fullName evidence="9">Pre-mRNA-splicing factor SPF27</fullName>
    </recommendedName>
</protein>
<keyword evidence="6" id="KW-0175">Coiled coil</keyword>
<keyword evidence="2" id="KW-0507">mRNA processing</keyword>
<evidence type="ECO:0000256" key="4">
    <source>
        <dbReference type="ARBA" id="ARBA00023187"/>
    </source>
</evidence>
<dbReference type="KEGG" id="ncs:NCAS_0A11420"/>
<gene>
    <name evidence="7" type="primary">NCAS0A11420</name>
    <name evidence="7" type="ordered locus">NCAS_0A11420</name>
</gene>
<reference key="2">
    <citation type="submission" date="2011-08" db="EMBL/GenBank/DDBJ databases">
        <title>Genome sequence of Naumovozyma castellii.</title>
        <authorList>
            <person name="Gordon J.L."/>
            <person name="Armisen D."/>
            <person name="Proux-Wera E."/>
            <person name="OhEigeartaigh S.S."/>
            <person name="Byrne K.P."/>
            <person name="Wolfe K.H."/>
        </authorList>
    </citation>
    <scope>NUCLEOTIDE SEQUENCE</scope>
    <source>
        <strain>Type strain:CBS 4309</strain>
    </source>
</reference>
<keyword evidence="8" id="KW-1185">Reference proteome</keyword>
<dbReference type="Proteomes" id="UP000001640">
    <property type="component" value="Chromosome 1"/>
</dbReference>
<dbReference type="InterPro" id="IPR008409">
    <property type="entry name" value="SPF27"/>
</dbReference>
<evidence type="ECO:0000256" key="3">
    <source>
        <dbReference type="ARBA" id="ARBA00022728"/>
    </source>
</evidence>
<dbReference type="eggNOG" id="ENOG502S9WN">
    <property type="taxonomic scope" value="Eukaryota"/>
</dbReference>
<evidence type="ECO:0008006" key="9">
    <source>
        <dbReference type="Google" id="ProtNLM"/>
    </source>
</evidence>
<dbReference type="HOGENOM" id="CLU_119596_0_0_1"/>
<accession>G0V8A2</accession>
<dbReference type="GO" id="GO:0006397">
    <property type="term" value="P:mRNA processing"/>
    <property type="evidence" value="ECO:0007669"/>
    <property type="project" value="UniProtKB-KW"/>
</dbReference>
<keyword evidence="4" id="KW-0508">mRNA splicing</keyword>
<keyword evidence="5" id="KW-0539">Nucleus</keyword>
<evidence type="ECO:0000256" key="1">
    <source>
        <dbReference type="ARBA" id="ARBA00004123"/>
    </source>
</evidence>
<evidence type="ECO:0000256" key="5">
    <source>
        <dbReference type="ARBA" id="ARBA00023242"/>
    </source>
</evidence>
<evidence type="ECO:0000313" key="7">
    <source>
        <dbReference type="EMBL" id="CCC67700.1"/>
    </source>
</evidence>
<dbReference type="FunCoup" id="G0V8A2">
    <property type="interactions" value="173"/>
</dbReference>
<proteinExistence type="predicted"/>